<proteinExistence type="predicted"/>
<protein>
    <submittedName>
        <fullName evidence="1">Uncharacterized protein</fullName>
    </submittedName>
</protein>
<dbReference type="EMBL" id="MN739499">
    <property type="protein sequence ID" value="QHT08594.1"/>
    <property type="molecule type" value="Genomic_DNA"/>
</dbReference>
<dbReference type="AlphaFoldDB" id="A0A6C0CXU3"/>
<name>A0A6C0CXU3_9ZZZZ</name>
<reference evidence="1" key="1">
    <citation type="journal article" date="2020" name="Nature">
        <title>Giant virus diversity and host interactions through global metagenomics.</title>
        <authorList>
            <person name="Schulz F."/>
            <person name="Roux S."/>
            <person name="Paez-Espino D."/>
            <person name="Jungbluth S."/>
            <person name="Walsh D.A."/>
            <person name="Denef V.J."/>
            <person name="McMahon K.D."/>
            <person name="Konstantinidis K.T."/>
            <person name="Eloe-Fadrosh E.A."/>
            <person name="Kyrpides N.C."/>
            <person name="Woyke T."/>
        </authorList>
    </citation>
    <scope>NUCLEOTIDE SEQUENCE</scope>
    <source>
        <strain evidence="1">GVMAG-M-3300023109-53</strain>
    </source>
</reference>
<organism evidence="1">
    <name type="scientific">viral metagenome</name>
    <dbReference type="NCBI Taxonomy" id="1070528"/>
    <lineage>
        <taxon>unclassified sequences</taxon>
        <taxon>metagenomes</taxon>
        <taxon>organismal metagenomes</taxon>
    </lineage>
</organism>
<evidence type="ECO:0000313" key="1">
    <source>
        <dbReference type="EMBL" id="QHT08594.1"/>
    </source>
</evidence>
<sequence length="128" mass="14637">MGSASSVFANKSIYLTYDNSSEDLKIWEFTTSIKKLPIKVFINDSSKINESDIMIHLVSNSTIKHHKQLTDINNGLNKVSIFIYTDRGVPKVKENNLSQNEKSISISYLDYANFQEIFPIILNKLNDF</sequence>
<accession>A0A6C0CXU3</accession>